<accession>A0A0M9A3Q6</accession>
<dbReference type="AlphaFoldDB" id="A0A0M9A3Q6"/>
<name>A0A0M9A3Q6_9HYME</name>
<gene>
    <name evidence="1" type="ORF">WN51_11230</name>
</gene>
<dbReference type="Proteomes" id="UP000053105">
    <property type="component" value="Unassembled WGS sequence"/>
</dbReference>
<dbReference type="EMBL" id="KQ435745">
    <property type="protein sequence ID" value="KOX76597.1"/>
    <property type="molecule type" value="Genomic_DNA"/>
</dbReference>
<evidence type="ECO:0000313" key="1">
    <source>
        <dbReference type="EMBL" id="KOX76597.1"/>
    </source>
</evidence>
<sequence length="68" mass="8115">MCSIHRCTLFWIWLENVHIYRNKKLQTEVQRKITNWERWMLPRCQVSGCVQPIGDSAPSWSGISPWLV</sequence>
<evidence type="ECO:0000313" key="2">
    <source>
        <dbReference type="Proteomes" id="UP000053105"/>
    </source>
</evidence>
<organism evidence="1 2">
    <name type="scientific">Melipona quadrifasciata</name>
    <dbReference type="NCBI Taxonomy" id="166423"/>
    <lineage>
        <taxon>Eukaryota</taxon>
        <taxon>Metazoa</taxon>
        <taxon>Ecdysozoa</taxon>
        <taxon>Arthropoda</taxon>
        <taxon>Hexapoda</taxon>
        <taxon>Insecta</taxon>
        <taxon>Pterygota</taxon>
        <taxon>Neoptera</taxon>
        <taxon>Endopterygota</taxon>
        <taxon>Hymenoptera</taxon>
        <taxon>Apocrita</taxon>
        <taxon>Aculeata</taxon>
        <taxon>Apoidea</taxon>
        <taxon>Anthophila</taxon>
        <taxon>Apidae</taxon>
        <taxon>Melipona</taxon>
    </lineage>
</organism>
<proteinExistence type="predicted"/>
<keyword evidence="2" id="KW-1185">Reference proteome</keyword>
<reference evidence="1 2" key="1">
    <citation type="submission" date="2015-07" db="EMBL/GenBank/DDBJ databases">
        <title>The genome of Melipona quadrifasciata.</title>
        <authorList>
            <person name="Pan H."/>
            <person name="Kapheim K."/>
        </authorList>
    </citation>
    <scope>NUCLEOTIDE SEQUENCE [LARGE SCALE GENOMIC DNA]</scope>
    <source>
        <strain evidence="1">0111107301</strain>
        <tissue evidence="1">Whole body</tissue>
    </source>
</reference>
<protein>
    <submittedName>
        <fullName evidence="1">Uncharacterized protein</fullName>
    </submittedName>
</protein>